<dbReference type="KEGG" id="ptx:ABW99_09035"/>
<dbReference type="Gene3D" id="1.10.287.130">
    <property type="match status" value="1"/>
</dbReference>
<comment type="catalytic activity">
    <reaction evidence="1">
        <text>ATP + protein L-histidine = ADP + protein N-phospho-L-histidine.</text>
        <dbReference type="EC" id="2.7.13.3"/>
    </reaction>
</comment>
<sequence>MKARFATANRGPLLEWLTLTALLLLATVLLNQSVDQWQPSRLLYDRWVASDAHAANPDIVIIAIDNASLAKIGRWPWPRSVHAALLERLAQTRARAIGLDVILAEPDRQDPGDDLALAKAIRDNGRVVLPMYAARGQPVLPTSTFSAAAAAIGHIDLELDSDGVARSVFLREGTAHTQWDHIAVAMLRVAGMRQGFAALPGERRPSQARPSSAAPDGPMWLRDNWIHIPFTGAPGHYPEVSYTDVLDGTVPRSFFDGKLVLVGATAAGLGDSYPTPVSGNSRAMPGVEIIANVLDALIAHRAIVDAPPQVGLILAIGTILLAMLGHFILTPRKSLALTVALAAATLLLSYLMLTREGLWIAPLPTVFMLAVAYPLWSWRRLEAVIRYLGQEFMRLDKEPHLLPERTAPAPLISDTVERQIHVMRQAAKRVRAMRRFIQDGVDSMPDATLICGPDQNVLLANHEALRYFSARGRTQLRGTPVPSLLSDLRQPAPIDWVTHLQHTVEHAQPVTIEARDGAGRDFLVKLVALFESSHQPIGWIVTLIDISLIREAQRQRDETMRFLSHDIRSPQSSILALLENQKYSESALPPHVFTQRIGKYAERTLSLADDFVQLTRAESQTYQFEEVDLAQLLLDALDDVWEQGAAKRIEIDTAIPDDGALVRGDRALLTRALVNLLNNAIKYSDPDTRIVCRIVPAQGGWCLTIRDHGWGIPADALPRLFEKFARFVAPGENDPGGTGLGLAFVKTVIDKHGGRLSASSTVGQGSSFSVRLPAPGS</sequence>
<dbReference type="CDD" id="cd00130">
    <property type="entry name" value="PAS"/>
    <property type="match status" value="1"/>
</dbReference>
<dbReference type="Gene3D" id="3.30.565.10">
    <property type="entry name" value="Histidine kinase-like ATPase, C-terminal domain"/>
    <property type="match status" value="1"/>
</dbReference>
<dbReference type="PANTHER" id="PTHR42878">
    <property type="entry name" value="TWO-COMPONENT HISTIDINE KINASE"/>
    <property type="match status" value="1"/>
</dbReference>
<feature type="transmembrane region" description="Helical" evidence="13">
    <location>
        <begin position="310"/>
        <end position="328"/>
    </location>
</feature>
<evidence type="ECO:0000256" key="1">
    <source>
        <dbReference type="ARBA" id="ARBA00000085"/>
    </source>
</evidence>
<dbReference type="OrthoDB" id="9804645at2"/>
<dbReference type="InterPro" id="IPR007890">
    <property type="entry name" value="CHASE2"/>
</dbReference>
<feature type="transmembrane region" description="Helical" evidence="13">
    <location>
        <begin position="359"/>
        <end position="376"/>
    </location>
</feature>
<dbReference type="AlphaFoldDB" id="A0A0G3EQM9"/>
<dbReference type="InterPro" id="IPR003661">
    <property type="entry name" value="HisK_dim/P_dom"/>
</dbReference>
<dbReference type="RefSeq" id="WP_047214162.1">
    <property type="nucleotide sequence ID" value="NZ_CP011568.3"/>
</dbReference>
<dbReference type="GO" id="GO:0005886">
    <property type="term" value="C:plasma membrane"/>
    <property type="evidence" value="ECO:0007669"/>
    <property type="project" value="UniProtKB-SubCell"/>
</dbReference>
<keyword evidence="5" id="KW-0808">Transferase</keyword>
<evidence type="ECO:0000313" key="15">
    <source>
        <dbReference type="EMBL" id="AKJ68339.1"/>
    </source>
</evidence>
<name>A0A0G3EQM9_9BURK</name>
<comment type="subcellular location">
    <subcellularLocation>
        <location evidence="2">Cell inner membrane</location>
        <topology evidence="2">Multi-pass membrane protein</topology>
    </subcellularLocation>
</comment>
<dbReference type="PRINTS" id="PR00344">
    <property type="entry name" value="BCTRLSENSOR"/>
</dbReference>
<keyword evidence="9" id="KW-0067">ATP-binding</keyword>
<dbReference type="InterPro" id="IPR035965">
    <property type="entry name" value="PAS-like_dom_sf"/>
</dbReference>
<evidence type="ECO:0000256" key="11">
    <source>
        <dbReference type="ARBA" id="ARBA00023012"/>
    </source>
</evidence>
<keyword evidence="8" id="KW-0418">Kinase</keyword>
<dbReference type="GO" id="GO:0030295">
    <property type="term" value="F:protein kinase activator activity"/>
    <property type="evidence" value="ECO:0007669"/>
    <property type="project" value="TreeGrafter"/>
</dbReference>
<dbReference type="Gene3D" id="3.30.450.20">
    <property type="entry name" value="PAS domain"/>
    <property type="match status" value="1"/>
</dbReference>
<evidence type="ECO:0000256" key="4">
    <source>
        <dbReference type="ARBA" id="ARBA00022553"/>
    </source>
</evidence>
<evidence type="ECO:0000256" key="2">
    <source>
        <dbReference type="ARBA" id="ARBA00004429"/>
    </source>
</evidence>
<dbReference type="Pfam" id="PF08448">
    <property type="entry name" value="PAS_4"/>
    <property type="match status" value="1"/>
</dbReference>
<evidence type="ECO:0000256" key="13">
    <source>
        <dbReference type="SAM" id="Phobius"/>
    </source>
</evidence>
<dbReference type="InterPro" id="IPR017181">
    <property type="entry name" value="Sig_transdc_His_kin_CHASE2"/>
</dbReference>
<dbReference type="InterPro" id="IPR036890">
    <property type="entry name" value="HATPase_C_sf"/>
</dbReference>
<keyword evidence="12 13" id="KW-0472">Membrane</keyword>
<feature type="domain" description="Histidine kinase" evidence="14">
    <location>
        <begin position="562"/>
        <end position="776"/>
    </location>
</feature>
<keyword evidence="16" id="KW-1185">Reference proteome</keyword>
<keyword evidence="7" id="KW-0547">Nucleotide-binding</keyword>
<dbReference type="GO" id="GO:0000156">
    <property type="term" value="F:phosphorelay response regulator activity"/>
    <property type="evidence" value="ECO:0007669"/>
    <property type="project" value="TreeGrafter"/>
</dbReference>
<dbReference type="GO" id="GO:0005524">
    <property type="term" value="F:ATP binding"/>
    <property type="evidence" value="ECO:0007669"/>
    <property type="project" value="UniProtKB-KW"/>
</dbReference>
<dbReference type="SUPFAM" id="SSF47384">
    <property type="entry name" value="Homodimeric domain of signal transducing histidine kinase"/>
    <property type="match status" value="1"/>
</dbReference>
<dbReference type="InterPro" id="IPR050351">
    <property type="entry name" value="BphY/WalK/GraS-like"/>
</dbReference>
<dbReference type="SMART" id="SM01080">
    <property type="entry name" value="CHASE2"/>
    <property type="match status" value="1"/>
</dbReference>
<dbReference type="PIRSF" id="PIRSF037347">
    <property type="entry name" value="STHK_CHASE2_PAS_prd"/>
    <property type="match status" value="1"/>
</dbReference>
<evidence type="ECO:0000256" key="8">
    <source>
        <dbReference type="ARBA" id="ARBA00022777"/>
    </source>
</evidence>
<dbReference type="STRING" id="445709.ABW99_09035"/>
<dbReference type="SUPFAM" id="SSF55785">
    <property type="entry name" value="PYP-like sensor domain (PAS domain)"/>
    <property type="match status" value="1"/>
</dbReference>
<keyword evidence="11" id="KW-0902">Two-component regulatory system</keyword>
<dbReference type="InterPro" id="IPR036097">
    <property type="entry name" value="HisK_dim/P_sf"/>
</dbReference>
<keyword evidence="4" id="KW-0597">Phosphoprotein</keyword>
<protein>
    <recommendedName>
        <fullName evidence="3">histidine kinase</fullName>
        <ecNumber evidence="3">2.7.13.3</ecNumber>
    </recommendedName>
</protein>
<dbReference type="GO" id="GO:0007234">
    <property type="term" value="P:osmosensory signaling via phosphorelay pathway"/>
    <property type="evidence" value="ECO:0007669"/>
    <property type="project" value="TreeGrafter"/>
</dbReference>
<dbReference type="SUPFAM" id="SSF55874">
    <property type="entry name" value="ATPase domain of HSP90 chaperone/DNA topoisomerase II/histidine kinase"/>
    <property type="match status" value="1"/>
</dbReference>
<evidence type="ECO:0000256" key="9">
    <source>
        <dbReference type="ARBA" id="ARBA00022840"/>
    </source>
</evidence>
<organism evidence="15 16">
    <name type="scientific">Pandoraea thiooxydans</name>
    <dbReference type="NCBI Taxonomy" id="445709"/>
    <lineage>
        <taxon>Bacteria</taxon>
        <taxon>Pseudomonadati</taxon>
        <taxon>Pseudomonadota</taxon>
        <taxon>Betaproteobacteria</taxon>
        <taxon>Burkholderiales</taxon>
        <taxon>Burkholderiaceae</taxon>
        <taxon>Pandoraea</taxon>
    </lineage>
</organism>
<keyword evidence="10 13" id="KW-1133">Transmembrane helix</keyword>
<keyword evidence="6 13" id="KW-0812">Transmembrane</keyword>
<dbReference type="CDD" id="cd00075">
    <property type="entry name" value="HATPase"/>
    <property type="match status" value="1"/>
</dbReference>
<dbReference type="InterPro" id="IPR005467">
    <property type="entry name" value="His_kinase_dom"/>
</dbReference>
<evidence type="ECO:0000256" key="6">
    <source>
        <dbReference type="ARBA" id="ARBA00022692"/>
    </source>
</evidence>
<feature type="transmembrane region" description="Helical" evidence="13">
    <location>
        <begin position="335"/>
        <end position="353"/>
    </location>
</feature>
<dbReference type="SMART" id="SM00091">
    <property type="entry name" value="PAS"/>
    <property type="match status" value="1"/>
</dbReference>
<evidence type="ECO:0000256" key="10">
    <source>
        <dbReference type="ARBA" id="ARBA00022989"/>
    </source>
</evidence>
<dbReference type="Proteomes" id="UP000036700">
    <property type="component" value="Chromosome"/>
</dbReference>
<dbReference type="CDD" id="cd00082">
    <property type="entry name" value="HisKA"/>
    <property type="match status" value="1"/>
</dbReference>
<dbReference type="SMART" id="SM00387">
    <property type="entry name" value="HATPase_c"/>
    <property type="match status" value="1"/>
</dbReference>
<dbReference type="Pfam" id="PF05226">
    <property type="entry name" value="CHASE2"/>
    <property type="match status" value="1"/>
</dbReference>
<dbReference type="PATRIC" id="fig|445709.3.peg.1933"/>
<dbReference type="PANTHER" id="PTHR42878:SF7">
    <property type="entry name" value="SENSOR HISTIDINE KINASE GLRK"/>
    <property type="match status" value="1"/>
</dbReference>
<dbReference type="InterPro" id="IPR004358">
    <property type="entry name" value="Sig_transdc_His_kin-like_C"/>
</dbReference>
<evidence type="ECO:0000256" key="5">
    <source>
        <dbReference type="ARBA" id="ARBA00022679"/>
    </source>
</evidence>
<dbReference type="EMBL" id="CP011568">
    <property type="protein sequence ID" value="AKJ68339.1"/>
    <property type="molecule type" value="Genomic_DNA"/>
</dbReference>
<dbReference type="EC" id="2.7.13.3" evidence="3"/>
<dbReference type="InterPro" id="IPR013656">
    <property type="entry name" value="PAS_4"/>
</dbReference>
<dbReference type="FunFam" id="3.30.565.10:FF:000006">
    <property type="entry name" value="Sensor histidine kinase WalK"/>
    <property type="match status" value="1"/>
</dbReference>
<dbReference type="GO" id="GO:0000155">
    <property type="term" value="F:phosphorelay sensor kinase activity"/>
    <property type="evidence" value="ECO:0007669"/>
    <property type="project" value="InterPro"/>
</dbReference>
<evidence type="ECO:0000313" key="16">
    <source>
        <dbReference type="Proteomes" id="UP000036700"/>
    </source>
</evidence>
<reference evidence="16" key="1">
    <citation type="submission" date="2015-06" db="EMBL/GenBank/DDBJ databases">
        <authorList>
            <person name="Lim Y.L."/>
            <person name="Ee R."/>
            <person name="Yong D."/>
            <person name="How K.Y."/>
            <person name="Yin W.F."/>
            <person name="Chan K.G."/>
        </authorList>
    </citation>
    <scope>NUCLEOTIDE SEQUENCE [LARGE SCALE GENOMIC DNA]</scope>
    <source>
        <strain evidence="16">DSM 25325</strain>
    </source>
</reference>
<dbReference type="Pfam" id="PF02518">
    <property type="entry name" value="HATPase_c"/>
    <property type="match status" value="1"/>
</dbReference>
<evidence type="ECO:0000256" key="12">
    <source>
        <dbReference type="ARBA" id="ARBA00023136"/>
    </source>
</evidence>
<gene>
    <name evidence="15" type="ORF">ABW99_09035</name>
</gene>
<accession>A0A0G3EQM9</accession>
<evidence type="ECO:0000259" key="14">
    <source>
        <dbReference type="PROSITE" id="PS50109"/>
    </source>
</evidence>
<dbReference type="InterPro" id="IPR003594">
    <property type="entry name" value="HATPase_dom"/>
</dbReference>
<evidence type="ECO:0000256" key="3">
    <source>
        <dbReference type="ARBA" id="ARBA00012438"/>
    </source>
</evidence>
<dbReference type="InterPro" id="IPR000014">
    <property type="entry name" value="PAS"/>
</dbReference>
<dbReference type="PROSITE" id="PS50109">
    <property type="entry name" value="HIS_KIN"/>
    <property type="match status" value="1"/>
</dbReference>
<proteinExistence type="predicted"/>
<evidence type="ECO:0000256" key="7">
    <source>
        <dbReference type="ARBA" id="ARBA00022741"/>
    </source>
</evidence>